<dbReference type="Proteomes" id="UP000663880">
    <property type="component" value="Unassembled WGS sequence"/>
</dbReference>
<dbReference type="GO" id="GO:0016020">
    <property type="term" value="C:membrane"/>
    <property type="evidence" value="ECO:0007669"/>
    <property type="project" value="UniProtKB-SubCell"/>
</dbReference>
<dbReference type="AlphaFoldDB" id="A0A821T627"/>
<keyword evidence="6" id="KW-0732">Signal</keyword>
<dbReference type="PROSITE" id="PS50261">
    <property type="entry name" value="G_PROTEIN_RECEP_F2_4"/>
    <property type="match status" value="1"/>
</dbReference>
<dbReference type="InterPro" id="IPR017981">
    <property type="entry name" value="GPCR_2-like_7TM"/>
</dbReference>
<keyword evidence="2 5" id="KW-0812">Transmembrane</keyword>
<evidence type="ECO:0000256" key="3">
    <source>
        <dbReference type="ARBA" id="ARBA00022989"/>
    </source>
</evidence>
<name>A0A821T627_9NEOP</name>
<feature type="transmembrane region" description="Helical" evidence="5">
    <location>
        <begin position="220"/>
        <end position="242"/>
    </location>
</feature>
<feature type="transmembrane region" description="Helical" evidence="5">
    <location>
        <begin position="185"/>
        <end position="208"/>
    </location>
</feature>
<organism evidence="8 9">
    <name type="scientific">Pieris macdunnoughi</name>
    <dbReference type="NCBI Taxonomy" id="345717"/>
    <lineage>
        <taxon>Eukaryota</taxon>
        <taxon>Metazoa</taxon>
        <taxon>Ecdysozoa</taxon>
        <taxon>Arthropoda</taxon>
        <taxon>Hexapoda</taxon>
        <taxon>Insecta</taxon>
        <taxon>Pterygota</taxon>
        <taxon>Neoptera</taxon>
        <taxon>Endopterygota</taxon>
        <taxon>Lepidoptera</taxon>
        <taxon>Glossata</taxon>
        <taxon>Ditrysia</taxon>
        <taxon>Papilionoidea</taxon>
        <taxon>Pieridae</taxon>
        <taxon>Pierinae</taxon>
        <taxon>Pieris</taxon>
    </lineage>
</organism>
<evidence type="ECO:0000313" key="9">
    <source>
        <dbReference type="Proteomes" id="UP000663880"/>
    </source>
</evidence>
<sequence length="411" mass="47270">MFRILCVLACFNLVLSDPLNTYCCLEEDGILDENEAFCVNSVNESIKDIRLNCNLTSKLFEADYNFTVNNDESATVFVEDKSILHDAGTFCAANETTNSTLKLLLFCVVEEDTTTNLVLSYCMIVSAIFLALTAIIYCALPILRDLQGKSIICFCVSLSLGLIILAIMTLIEYTDINLCAARGFLTYYFMVSSFFWMNSISIQILFRIKRPSVPDYGWRTFSWYALYAFGTPALITIAMAIVNFHPGNHQKPGIGLLTCWFDDKWQQWYYMYSVLSILMVLNIGIFCYLSVYLWRHTFLSTHVKELRYKFGMTFKMFIIMGLPWIFEMISTFFEAHIIWTLLDIFNFLQGPLIFIVLVVLRKRVLKALYKRGCLDCVSGLVERYLAIAEDAEEVVQHTIDVPLDDKKHYNI</sequence>
<dbReference type="GO" id="GO:0004888">
    <property type="term" value="F:transmembrane signaling receptor activity"/>
    <property type="evidence" value="ECO:0007669"/>
    <property type="project" value="InterPro"/>
</dbReference>
<keyword evidence="9" id="KW-1185">Reference proteome</keyword>
<dbReference type="EMBL" id="CAJOBZ010000022">
    <property type="protein sequence ID" value="CAF4869157.1"/>
    <property type="molecule type" value="Genomic_DNA"/>
</dbReference>
<accession>A0A821T627</accession>
<keyword evidence="4 5" id="KW-0472">Membrane</keyword>
<feature type="transmembrane region" description="Helical" evidence="5">
    <location>
        <begin position="151"/>
        <end position="173"/>
    </location>
</feature>
<feature type="transmembrane region" description="Helical" evidence="5">
    <location>
        <begin position="118"/>
        <end position="139"/>
    </location>
</feature>
<evidence type="ECO:0000256" key="5">
    <source>
        <dbReference type="SAM" id="Phobius"/>
    </source>
</evidence>
<evidence type="ECO:0000259" key="7">
    <source>
        <dbReference type="PROSITE" id="PS50261"/>
    </source>
</evidence>
<feature type="domain" description="G-protein coupled receptors family 2 profile 2" evidence="7">
    <location>
        <begin position="115"/>
        <end position="361"/>
    </location>
</feature>
<feature type="transmembrane region" description="Helical" evidence="5">
    <location>
        <begin position="338"/>
        <end position="360"/>
    </location>
</feature>
<reference evidence="8" key="1">
    <citation type="submission" date="2021-02" db="EMBL/GenBank/DDBJ databases">
        <authorList>
            <person name="Steward A R."/>
        </authorList>
    </citation>
    <scope>NUCLEOTIDE SEQUENCE</scope>
</reference>
<feature type="transmembrane region" description="Helical" evidence="5">
    <location>
        <begin position="306"/>
        <end position="326"/>
    </location>
</feature>
<dbReference type="GO" id="GO:0007166">
    <property type="term" value="P:cell surface receptor signaling pathway"/>
    <property type="evidence" value="ECO:0007669"/>
    <property type="project" value="InterPro"/>
</dbReference>
<gene>
    <name evidence="8" type="ORF">PMACD_LOCUS8605</name>
</gene>
<evidence type="ECO:0000256" key="6">
    <source>
        <dbReference type="SAM" id="SignalP"/>
    </source>
</evidence>
<dbReference type="InterPro" id="IPR052808">
    <property type="entry name" value="GPCR_Mth-like"/>
</dbReference>
<dbReference type="PANTHER" id="PTHR46953">
    <property type="entry name" value="G-PROTEIN COUPLED RECEPTOR MTH-LIKE 1-RELATED"/>
    <property type="match status" value="1"/>
</dbReference>
<protein>
    <recommendedName>
        <fullName evidence="7">G-protein coupled receptors family 2 profile 2 domain-containing protein</fullName>
    </recommendedName>
</protein>
<dbReference type="PANTHER" id="PTHR46953:SF1">
    <property type="entry name" value="G-PROTEIN COUPLED RECEPTOR MTH-LIKE 1-RELATED"/>
    <property type="match status" value="1"/>
</dbReference>
<keyword evidence="3 5" id="KW-1133">Transmembrane helix</keyword>
<evidence type="ECO:0000313" key="8">
    <source>
        <dbReference type="EMBL" id="CAF4869157.1"/>
    </source>
</evidence>
<dbReference type="CDD" id="cd15039">
    <property type="entry name" value="7tmB3_Methuselah-like"/>
    <property type="match status" value="1"/>
</dbReference>
<comment type="caution">
    <text evidence="8">The sequence shown here is derived from an EMBL/GenBank/DDBJ whole genome shotgun (WGS) entry which is preliminary data.</text>
</comment>
<dbReference type="OrthoDB" id="6134459at2759"/>
<feature type="transmembrane region" description="Helical" evidence="5">
    <location>
        <begin position="270"/>
        <end position="294"/>
    </location>
</feature>
<feature type="signal peptide" evidence="6">
    <location>
        <begin position="1"/>
        <end position="16"/>
    </location>
</feature>
<dbReference type="Gene3D" id="1.20.1070.10">
    <property type="entry name" value="Rhodopsin 7-helix transmembrane proteins"/>
    <property type="match status" value="1"/>
</dbReference>
<feature type="chain" id="PRO_5032869897" description="G-protein coupled receptors family 2 profile 2 domain-containing protein" evidence="6">
    <location>
        <begin position="17"/>
        <end position="411"/>
    </location>
</feature>
<evidence type="ECO:0000256" key="1">
    <source>
        <dbReference type="ARBA" id="ARBA00004141"/>
    </source>
</evidence>
<proteinExistence type="predicted"/>
<evidence type="ECO:0000256" key="4">
    <source>
        <dbReference type="ARBA" id="ARBA00023136"/>
    </source>
</evidence>
<evidence type="ECO:0000256" key="2">
    <source>
        <dbReference type="ARBA" id="ARBA00022692"/>
    </source>
</evidence>
<comment type="subcellular location">
    <subcellularLocation>
        <location evidence="1">Membrane</location>
        <topology evidence="1">Multi-pass membrane protein</topology>
    </subcellularLocation>
</comment>